<dbReference type="InterPro" id="IPR045221">
    <property type="entry name" value="Sphingomyelin_synth-like"/>
</dbReference>
<evidence type="ECO:0000259" key="10">
    <source>
        <dbReference type="Pfam" id="PF14360"/>
    </source>
</evidence>
<gene>
    <name evidence="11" type="ORF">GOP47_0001837</name>
</gene>
<accession>A0A9D4V958</accession>
<dbReference type="EMBL" id="JABFUD020000003">
    <property type="protein sequence ID" value="KAI5082094.1"/>
    <property type="molecule type" value="Genomic_DNA"/>
</dbReference>
<dbReference type="Proteomes" id="UP000886520">
    <property type="component" value="Chromosome 2"/>
</dbReference>
<dbReference type="AlphaFoldDB" id="A0A9D4V958"/>
<evidence type="ECO:0000313" key="11">
    <source>
        <dbReference type="EMBL" id="KAI5082094.1"/>
    </source>
</evidence>
<protein>
    <recommendedName>
        <fullName evidence="10">Sphingomyelin synthase-like domain-containing protein</fullName>
    </recommendedName>
</protein>
<evidence type="ECO:0000313" key="12">
    <source>
        <dbReference type="Proteomes" id="UP000886520"/>
    </source>
</evidence>
<evidence type="ECO:0000256" key="5">
    <source>
        <dbReference type="ARBA" id="ARBA00022919"/>
    </source>
</evidence>
<organism evidence="11 12">
    <name type="scientific">Adiantum capillus-veneris</name>
    <name type="common">Maidenhair fern</name>
    <dbReference type="NCBI Taxonomy" id="13818"/>
    <lineage>
        <taxon>Eukaryota</taxon>
        <taxon>Viridiplantae</taxon>
        <taxon>Streptophyta</taxon>
        <taxon>Embryophyta</taxon>
        <taxon>Tracheophyta</taxon>
        <taxon>Polypodiopsida</taxon>
        <taxon>Polypodiidae</taxon>
        <taxon>Polypodiales</taxon>
        <taxon>Pteridineae</taxon>
        <taxon>Pteridaceae</taxon>
        <taxon>Vittarioideae</taxon>
        <taxon>Adiantum</taxon>
    </lineage>
</organism>
<keyword evidence="5" id="KW-0746">Sphingolipid metabolism</keyword>
<dbReference type="GO" id="GO:0033188">
    <property type="term" value="F:sphingomyelin synthase activity"/>
    <property type="evidence" value="ECO:0007669"/>
    <property type="project" value="TreeGrafter"/>
</dbReference>
<dbReference type="Pfam" id="PF14360">
    <property type="entry name" value="PAP2_C"/>
    <property type="match status" value="1"/>
</dbReference>
<evidence type="ECO:0000256" key="3">
    <source>
        <dbReference type="ARBA" id="ARBA00022679"/>
    </source>
</evidence>
<dbReference type="GO" id="GO:0047493">
    <property type="term" value="F:ceramide cholinephosphotransferase activity"/>
    <property type="evidence" value="ECO:0007669"/>
    <property type="project" value="TreeGrafter"/>
</dbReference>
<keyword evidence="3" id="KW-0808">Transferase</keyword>
<sequence length="424" mass="48052">MGRWGRHALGAAAVSYIALDYLREINPALHARSQPLLWGVLALAAALKAPWYRHWTLELRAAPIFLACLLFMLASLCVEAIAVQFVTAVLGLSWHWSTPPLPDTGQWLLLALNEQLPMSVVEFLRAHLVILNHYLMLFLMLAFSVVFDVAKAPGLGLAARYMFTMGIGRLIRVLTFLATILPSARPWCAHARFRVPEHPHPWAQKFYTPYARDPNKVKLLLAEDKIYARLPDYPPEYVPNWGYMQFLVNFLRPIERSGGEESWFTTLKRAGGGCNDLIYSGHILVSVLTAMAWTEANPGWTSWFVWICVLHSAQREIRERHHYSVDVVAGIYMGILLWRLTSFLWSRKDERRELKASCFLKMEGKFIQAAKDGDVDKIRLLLGELQDVGKERHVSRLALAMFGVLVVSLSLSLALLAFVWTADG</sequence>
<comment type="similarity">
    <text evidence="2">Belongs to the sphingomyelin synthase family.</text>
</comment>
<feature type="transmembrane region" description="Helical" evidence="9">
    <location>
        <begin position="397"/>
        <end position="420"/>
    </location>
</feature>
<evidence type="ECO:0000256" key="2">
    <source>
        <dbReference type="ARBA" id="ARBA00005441"/>
    </source>
</evidence>
<feature type="transmembrane region" description="Helical" evidence="9">
    <location>
        <begin position="131"/>
        <end position="150"/>
    </location>
</feature>
<evidence type="ECO:0000256" key="8">
    <source>
        <dbReference type="ARBA" id="ARBA00023136"/>
    </source>
</evidence>
<evidence type="ECO:0000256" key="1">
    <source>
        <dbReference type="ARBA" id="ARBA00004141"/>
    </source>
</evidence>
<evidence type="ECO:0000256" key="6">
    <source>
        <dbReference type="ARBA" id="ARBA00022989"/>
    </source>
</evidence>
<keyword evidence="12" id="KW-1185">Reference proteome</keyword>
<proteinExistence type="inferred from homology"/>
<feature type="transmembrane region" description="Helical" evidence="9">
    <location>
        <begin position="277"/>
        <end position="294"/>
    </location>
</feature>
<feature type="transmembrane region" description="Helical" evidence="9">
    <location>
        <begin position="327"/>
        <end position="345"/>
    </location>
</feature>
<feature type="domain" description="Sphingomyelin synthase-like" evidence="10">
    <location>
        <begin position="273"/>
        <end position="340"/>
    </location>
</feature>
<keyword evidence="4 9" id="KW-0812">Transmembrane</keyword>
<dbReference type="SUPFAM" id="SSF48317">
    <property type="entry name" value="Acid phosphatase/Vanadium-dependent haloperoxidase"/>
    <property type="match status" value="1"/>
</dbReference>
<feature type="transmembrane region" description="Helical" evidence="9">
    <location>
        <begin position="162"/>
        <end position="184"/>
    </location>
</feature>
<dbReference type="PANTHER" id="PTHR21290:SF25">
    <property type="entry name" value="SPHINGOMYELIN SYNTHASE-RELATED PROTEIN 1"/>
    <property type="match status" value="1"/>
</dbReference>
<keyword evidence="6 9" id="KW-1133">Transmembrane helix</keyword>
<name>A0A9D4V958_ADICA</name>
<keyword evidence="8 9" id="KW-0472">Membrane</keyword>
<evidence type="ECO:0000256" key="9">
    <source>
        <dbReference type="SAM" id="Phobius"/>
    </source>
</evidence>
<dbReference type="PANTHER" id="PTHR21290">
    <property type="entry name" value="SPHINGOMYELIN SYNTHETASE"/>
    <property type="match status" value="1"/>
</dbReference>
<dbReference type="GO" id="GO:0046513">
    <property type="term" value="P:ceramide biosynthetic process"/>
    <property type="evidence" value="ECO:0007669"/>
    <property type="project" value="TreeGrafter"/>
</dbReference>
<dbReference type="GO" id="GO:0000139">
    <property type="term" value="C:Golgi membrane"/>
    <property type="evidence" value="ECO:0007669"/>
    <property type="project" value="TreeGrafter"/>
</dbReference>
<reference evidence="11" key="1">
    <citation type="submission" date="2021-01" db="EMBL/GenBank/DDBJ databases">
        <title>Adiantum capillus-veneris genome.</title>
        <authorList>
            <person name="Fang Y."/>
            <person name="Liao Q."/>
        </authorList>
    </citation>
    <scope>NUCLEOTIDE SEQUENCE</scope>
    <source>
        <strain evidence="11">H3</strain>
        <tissue evidence="11">Leaf</tissue>
    </source>
</reference>
<dbReference type="OrthoDB" id="422827at2759"/>
<feature type="transmembrane region" description="Helical" evidence="9">
    <location>
        <begin position="64"/>
        <end position="86"/>
    </location>
</feature>
<dbReference type="InterPro" id="IPR036938">
    <property type="entry name" value="PAP2/HPO_sf"/>
</dbReference>
<dbReference type="GO" id="GO:0005886">
    <property type="term" value="C:plasma membrane"/>
    <property type="evidence" value="ECO:0007669"/>
    <property type="project" value="TreeGrafter"/>
</dbReference>
<keyword evidence="7" id="KW-0443">Lipid metabolism</keyword>
<comment type="caution">
    <text evidence="11">The sequence shown here is derived from an EMBL/GenBank/DDBJ whole genome shotgun (WGS) entry which is preliminary data.</text>
</comment>
<comment type="subcellular location">
    <subcellularLocation>
        <location evidence="1">Membrane</location>
        <topology evidence="1">Multi-pass membrane protein</topology>
    </subcellularLocation>
</comment>
<evidence type="ECO:0000256" key="4">
    <source>
        <dbReference type="ARBA" id="ARBA00022692"/>
    </source>
</evidence>
<dbReference type="InterPro" id="IPR025749">
    <property type="entry name" value="Sphingomyelin_synth-like_dom"/>
</dbReference>
<evidence type="ECO:0000256" key="7">
    <source>
        <dbReference type="ARBA" id="ARBA00023098"/>
    </source>
</evidence>
<dbReference type="GO" id="GO:0005789">
    <property type="term" value="C:endoplasmic reticulum membrane"/>
    <property type="evidence" value="ECO:0007669"/>
    <property type="project" value="TreeGrafter"/>
</dbReference>